<reference evidence="2 3" key="1">
    <citation type="journal article" date="2019" name="Commun. Biol.">
        <title>The bagworm genome reveals a unique fibroin gene that provides high tensile strength.</title>
        <authorList>
            <person name="Kono N."/>
            <person name="Nakamura H."/>
            <person name="Ohtoshi R."/>
            <person name="Tomita M."/>
            <person name="Numata K."/>
            <person name="Arakawa K."/>
        </authorList>
    </citation>
    <scope>NUCLEOTIDE SEQUENCE [LARGE SCALE GENOMIC DNA]</scope>
</reference>
<accession>A0A4C1WUB9</accession>
<feature type="region of interest" description="Disordered" evidence="1">
    <location>
        <begin position="1"/>
        <end position="61"/>
    </location>
</feature>
<organism evidence="2 3">
    <name type="scientific">Eumeta variegata</name>
    <name type="common">Bagworm moth</name>
    <name type="synonym">Eumeta japonica</name>
    <dbReference type="NCBI Taxonomy" id="151549"/>
    <lineage>
        <taxon>Eukaryota</taxon>
        <taxon>Metazoa</taxon>
        <taxon>Ecdysozoa</taxon>
        <taxon>Arthropoda</taxon>
        <taxon>Hexapoda</taxon>
        <taxon>Insecta</taxon>
        <taxon>Pterygota</taxon>
        <taxon>Neoptera</taxon>
        <taxon>Endopterygota</taxon>
        <taxon>Lepidoptera</taxon>
        <taxon>Glossata</taxon>
        <taxon>Ditrysia</taxon>
        <taxon>Tineoidea</taxon>
        <taxon>Psychidae</taxon>
        <taxon>Oiketicinae</taxon>
        <taxon>Eumeta</taxon>
    </lineage>
</organism>
<dbReference type="EMBL" id="BGZK01000634">
    <property type="protein sequence ID" value="GBP53809.1"/>
    <property type="molecule type" value="Genomic_DNA"/>
</dbReference>
<protein>
    <submittedName>
        <fullName evidence="2">Uncharacterized protein</fullName>
    </submittedName>
</protein>
<name>A0A4C1WUB9_EUMVA</name>
<keyword evidence="3" id="KW-1185">Reference proteome</keyword>
<comment type="caution">
    <text evidence="2">The sequence shown here is derived from an EMBL/GenBank/DDBJ whole genome shotgun (WGS) entry which is preliminary data.</text>
</comment>
<feature type="compositionally biased region" description="Basic and acidic residues" evidence="1">
    <location>
        <begin position="28"/>
        <end position="46"/>
    </location>
</feature>
<evidence type="ECO:0000313" key="3">
    <source>
        <dbReference type="Proteomes" id="UP000299102"/>
    </source>
</evidence>
<evidence type="ECO:0000313" key="2">
    <source>
        <dbReference type="EMBL" id="GBP53809.1"/>
    </source>
</evidence>
<sequence>MDVAGALLPFTGLARPDVTPPTNVPRVPEIKEPLPENVDRRADEHAPGAGAAHEPDGRADRVDVIVRDDRREVRRLIKGGNAAA</sequence>
<dbReference type="Proteomes" id="UP000299102">
    <property type="component" value="Unassembled WGS sequence"/>
</dbReference>
<dbReference type="AlphaFoldDB" id="A0A4C1WUB9"/>
<gene>
    <name evidence="2" type="ORF">EVAR_42527_1</name>
</gene>
<dbReference type="OrthoDB" id="6157510at2759"/>
<proteinExistence type="predicted"/>
<evidence type="ECO:0000256" key="1">
    <source>
        <dbReference type="SAM" id="MobiDB-lite"/>
    </source>
</evidence>